<dbReference type="RefSeq" id="WP_147929621.1">
    <property type="nucleotide sequence ID" value="NZ_VOXD01000005.1"/>
</dbReference>
<evidence type="ECO:0000313" key="4">
    <source>
        <dbReference type="Proteomes" id="UP000321907"/>
    </source>
</evidence>
<keyword evidence="1" id="KW-1133">Transmembrane helix</keyword>
<keyword evidence="4" id="KW-1185">Reference proteome</keyword>
<dbReference type="InterPro" id="IPR008756">
    <property type="entry name" value="Peptidase_M56"/>
</dbReference>
<dbReference type="CDD" id="cd07341">
    <property type="entry name" value="M56_BlaR1_MecR1_like"/>
    <property type="match status" value="1"/>
</dbReference>
<dbReference type="EMBL" id="VOXD01000005">
    <property type="protein sequence ID" value="TXF90793.1"/>
    <property type="molecule type" value="Genomic_DNA"/>
</dbReference>
<comment type="caution">
    <text evidence="3">The sequence shown here is derived from an EMBL/GenBank/DDBJ whole genome shotgun (WGS) entry which is preliminary data.</text>
</comment>
<gene>
    <name evidence="3" type="ORF">FUA23_04970</name>
</gene>
<dbReference type="InterPro" id="IPR052173">
    <property type="entry name" value="Beta-lactam_resp_regulator"/>
</dbReference>
<dbReference type="Pfam" id="PF05569">
    <property type="entry name" value="Peptidase_M56"/>
    <property type="match status" value="1"/>
</dbReference>
<protein>
    <submittedName>
        <fullName evidence="3">M56 family metallopeptidase</fullName>
    </submittedName>
</protein>
<dbReference type="PANTHER" id="PTHR34978:SF3">
    <property type="entry name" value="SLR0241 PROTEIN"/>
    <property type="match status" value="1"/>
</dbReference>
<reference evidence="3 4" key="1">
    <citation type="submission" date="2019-08" db="EMBL/GenBank/DDBJ databases">
        <title>Lewinella sp. strain SSH13 Genome sequencing and assembly.</title>
        <authorList>
            <person name="Kim I."/>
        </authorList>
    </citation>
    <scope>NUCLEOTIDE SEQUENCE [LARGE SCALE GENOMIC DNA]</scope>
    <source>
        <strain evidence="3 4">SSH13</strain>
    </source>
</reference>
<feature type="transmembrane region" description="Helical" evidence="1">
    <location>
        <begin position="35"/>
        <end position="54"/>
    </location>
</feature>
<name>A0A5C7FL76_9BACT</name>
<accession>A0A5C7FL76</accession>
<dbReference type="Proteomes" id="UP000321907">
    <property type="component" value="Unassembled WGS sequence"/>
</dbReference>
<evidence type="ECO:0000313" key="3">
    <source>
        <dbReference type="EMBL" id="TXF90793.1"/>
    </source>
</evidence>
<sequence length="548" mass="59949">MMTYLFTSSVLLFVFAAGYYVFLLQSPPLALRRRVLLLGILGAVVLPLLPAPSFPAVLSSGASPEQVVEGWVTYEIAVDATVATNVPAEEFSGAAAGAASGFSPVQLITIAYLLGALLFLGKIVFGLIRLRRIRRKSQSTGEVDIRILAGRGEAFTFGRTVYLSQAVYDSVDAPVIIAHERAHAEQLHTADALLAESLRAIFWFHPLAWWLRDQVQLNLEYLADAAVLRAGYNRRAYQLSLVAHQQGTDFKTSLLPQFAAKGLKQRIRMMGFSPGSVVRSLSAVAAIVFLGFLAFACVKGDGVENMEGESLSGTWSKNEAMELNLYFKRLPTPAEVAKIRPYLKDYFDKDLLVYQSCSEPEGTYTFAPTSSTSHVSGVALTNDYFSLQPRHFQFVKSANGGTGSAIFRPAPVPDEAPDEDIFLNINGEWIPVFAEDKGLYSANNLTSLPRSEEVNCQLGLTPETKVGFNVSTSTYSISNNSSIRGAIDGANQAGVNKNIVVNKSYFYGSEEINQETFIERADESRHVFTVAKRVGASEIFVVFRLDPV</sequence>
<dbReference type="PANTHER" id="PTHR34978">
    <property type="entry name" value="POSSIBLE SENSOR-TRANSDUCER PROTEIN BLAR"/>
    <property type="match status" value="1"/>
</dbReference>
<dbReference type="OrthoDB" id="1522859at2"/>
<keyword evidence="1" id="KW-0472">Membrane</keyword>
<evidence type="ECO:0000259" key="2">
    <source>
        <dbReference type="Pfam" id="PF05569"/>
    </source>
</evidence>
<evidence type="ECO:0000256" key="1">
    <source>
        <dbReference type="SAM" id="Phobius"/>
    </source>
</evidence>
<feature type="domain" description="Peptidase M56" evidence="2">
    <location>
        <begin position="167"/>
        <end position="269"/>
    </location>
</feature>
<keyword evidence="1" id="KW-0812">Transmembrane</keyword>
<feature type="transmembrane region" description="Helical" evidence="1">
    <location>
        <begin position="107"/>
        <end position="128"/>
    </location>
</feature>
<proteinExistence type="predicted"/>
<feature type="transmembrane region" description="Helical" evidence="1">
    <location>
        <begin position="276"/>
        <end position="296"/>
    </location>
</feature>
<dbReference type="AlphaFoldDB" id="A0A5C7FL76"/>
<organism evidence="3 4">
    <name type="scientific">Neolewinella aurantiaca</name>
    <dbReference type="NCBI Taxonomy" id="2602767"/>
    <lineage>
        <taxon>Bacteria</taxon>
        <taxon>Pseudomonadati</taxon>
        <taxon>Bacteroidota</taxon>
        <taxon>Saprospiria</taxon>
        <taxon>Saprospirales</taxon>
        <taxon>Lewinellaceae</taxon>
        <taxon>Neolewinella</taxon>
    </lineage>
</organism>
<feature type="transmembrane region" description="Helical" evidence="1">
    <location>
        <begin position="6"/>
        <end position="23"/>
    </location>
</feature>